<dbReference type="OrthoDB" id="431825at2759"/>
<keyword evidence="4" id="KW-0539">Nucleus</keyword>
<feature type="region of interest" description="Disordered" evidence="5">
    <location>
        <begin position="430"/>
        <end position="592"/>
    </location>
</feature>
<evidence type="ECO:0000313" key="8">
    <source>
        <dbReference type="EMBL" id="KIN00550.1"/>
    </source>
</evidence>
<dbReference type="GO" id="GO:0032040">
    <property type="term" value="C:small-subunit processome"/>
    <property type="evidence" value="ECO:0007669"/>
    <property type="project" value="EnsemblFungi"/>
</dbReference>
<dbReference type="AlphaFoldDB" id="A0A0C3HBE3"/>
<feature type="region of interest" description="Disordered" evidence="5">
    <location>
        <begin position="201"/>
        <end position="253"/>
    </location>
</feature>
<feature type="compositionally biased region" description="Acidic residues" evidence="5">
    <location>
        <begin position="205"/>
        <end position="215"/>
    </location>
</feature>
<reference evidence="9" key="2">
    <citation type="submission" date="2015-01" db="EMBL/GenBank/DDBJ databases">
        <title>Evolutionary Origins and Diversification of the Mycorrhizal Mutualists.</title>
        <authorList>
            <consortium name="DOE Joint Genome Institute"/>
            <consortium name="Mycorrhizal Genomics Consortium"/>
            <person name="Kohler A."/>
            <person name="Kuo A."/>
            <person name="Nagy L.G."/>
            <person name="Floudas D."/>
            <person name="Copeland A."/>
            <person name="Barry K.W."/>
            <person name="Cichocki N."/>
            <person name="Veneault-Fourrey C."/>
            <person name="LaButti K."/>
            <person name="Lindquist E.A."/>
            <person name="Lipzen A."/>
            <person name="Lundell T."/>
            <person name="Morin E."/>
            <person name="Murat C."/>
            <person name="Riley R."/>
            <person name="Ohm R."/>
            <person name="Sun H."/>
            <person name="Tunlid A."/>
            <person name="Henrissat B."/>
            <person name="Grigoriev I.V."/>
            <person name="Hibbett D.S."/>
            <person name="Martin F."/>
        </authorList>
    </citation>
    <scope>NUCLEOTIDE SEQUENCE [LARGE SCALE GENOMIC DNA]</scope>
    <source>
        <strain evidence="9">Zn</strain>
    </source>
</reference>
<feature type="domain" description="NUC153" evidence="6">
    <location>
        <begin position="599"/>
        <end position="627"/>
    </location>
</feature>
<dbReference type="InterPro" id="IPR039754">
    <property type="entry name" value="Esf1"/>
</dbReference>
<feature type="compositionally biased region" description="Basic and acidic residues" evidence="5">
    <location>
        <begin position="97"/>
        <end position="107"/>
    </location>
</feature>
<feature type="compositionally biased region" description="Basic and acidic residues" evidence="5">
    <location>
        <begin position="556"/>
        <end position="571"/>
    </location>
</feature>
<feature type="compositionally biased region" description="Basic and acidic residues" evidence="5">
    <location>
        <begin position="580"/>
        <end position="589"/>
    </location>
</feature>
<sequence>MPKQKAPKGTNATDSAEINDPRFSNFATDARFRLPSKKHTRTKIDKRFSALLKDEDVVGGAKVDQYGRKLEVGAKKKALKRLYVPEDSEGEDDEVVEKELDKAKAYDPARGGGFSSSEDESEDEEDGGVEIGEGEFPDLHAEQTGLEMGEVTSRIAVVNMDWDHIRAIDLMAVFQSFLPPGGKIQRISVYQSDFGTERLAREEAEGPDFGDQAEEEEKRGQDDEDDSEDSGDEDEKIRRQLQKEDEGQEVDSTKLRQYQLDRLRYFYAVMECSDNETAQHIYEATDGSEYLSSANFFDLRFVPDGTEFENVLRDSCTSIPDGYRPNEFITDALQHSKVKLTWDMDPEETTRKEAIKRAFTGSRADIAANDLAAYVGNDSSESEEEPETEVAPKKSKKELERERIRAALGLADEVPAKKSSVPVGDLEITFTPGLVGNEKGGIFENEPIKEETTAERYIRKEKERKARRREKAKAAREGPDPDASGKEEINEPEKEDLGFDDPFFADEQTKDKASKTAHKEERRKKREAKRREAQATASNRAELELLMEDNATAERNQNHFDINEIARAEKRDRKKGKKSKEKEGKRGGLQEDFEINVNDPRFSAVYESHEFAIDRSHPRFQETKAMKRVLDEGRKRRNLEDGEEPSDVVQKKHRAR</sequence>
<feature type="compositionally biased region" description="Basic and acidic residues" evidence="5">
    <location>
        <begin position="472"/>
        <end position="497"/>
    </location>
</feature>
<feature type="region of interest" description="Disordered" evidence="5">
    <location>
        <begin position="376"/>
        <end position="399"/>
    </location>
</feature>
<gene>
    <name evidence="8" type="ORF">OIDMADRAFT_200164</name>
</gene>
<feature type="domain" description="ESF1 RRM" evidence="7">
    <location>
        <begin position="152"/>
        <end position="317"/>
    </location>
</feature>
<evidence type="ECO:0000259" key="7">
    <source>
        <dbReference type="Pfam" id="PF25121"/>
    </source>
</evidence>
<comment type="similarity">
    <text evidence="2">Belongs to the ESF1 family.</text>
</comment>
<evidence type="ECO:0000256" key="2">
    <source>
        <dbReference type="ARBA" id="ARBA00009087"/>
    </source>
</evidence>
<dbReference type="InterPro" id="IPR012580">
    <property type="entry name" value="NUC153"/>
</dbReference>
<dbReference type="EMBL" id="KN832877">
    <property type="protein sequence ID" value="KIN00550.1"/>
    <property type="molecule type" value="Genomic_DNA"/>
</dbReference>
<keyword evidence="3" id="KW-0175">Coiled coil</keyword>
<feature type="region of interest" description="Disordered" evidence="5">
    <location>
        <begin position="84"/>
        <end position="145"/>
    </location>
</feature>
<feature type="compositionally biased region" description="Basic and acidic residues" evidence="5">
    <location>
        <begin position="507"/>
        <end position="520"/>
    </location>
</feature>
<evidence type="ECO:0000256" key="5">
    <source>
        <dbReference type="SAM" id="MobiDB-lite"/>
    </source>
</evidence>
<dbReference type="GO" id="GO:0006364">
    <property type="term" value="P:rRNA processing"/>
    <property type="evidence" value="ECO:0007669"/>
    <property type="project" value="EnsemblFungi"/>
</dbReference>
<proteinExistence type="inferred from homology"/>
<accession>A0A0C3HBE3</accession>
<dbReference type="Pfam" id="PF25121">
    <property type="entry name" value="RRM_ESF1"/>
    <property type="match status" value="1"/>
</dbReference>
<evidence type="ECO:0000256" key="4">
    <source>
        <dbReference type="ARBA" id="ARBA00023242"/>
    </source>
</evidence>
<evidence type="ECO:0000256" key="1">
    <source>
        <dbReference type="ARBA" id="ARBA00004604"/>
    </source>
</evidence>
<reference evidence="8 9" key="1">
    <citation type="submission" date="2014-04" db="EMBL/GenBank/DDBJ databases">
        <authorList>
            <consortium name="DOE Joint Genome Institute"/>
            <person name="Kuo A."/>
            <person name="Martino E."/>
            <person name="Perotto S."/>
            <person name="Kohler A."/>
            <person name="Nagy L.G."/>
            <person name="Floudas D."/>
            <person name="Copeland A."/>
            <person name="Barry K.W."/>
            <person name="Cichocki N."/>
            <person name="Veneault-Fourrey C."/>
            <person name="LaButti K."/>
            <person name="Lindquist E.A."/>
            <person name="Lipzen A."/>
            <person name="Lundell T."/>
            <person name="Morin E."/>
            <person name="Murat C."/>
            <person name="Sun H."/>
            <person name="Tunlid A."/>
            <person name="Henrissat B."/>
            <person name="Grigoriev I.V."/>
            <person name="Hibbett D.S."/>
            <person name="Martin F."/>
            <person name="Nordberg H.P."/>
            <person name="Cantor M.N."/>
            <person name="Hua S.X."/>
        </authorList>
    </citation>
    <scope>NUCLEOTIDE SEQUENCE [LARGE SCALE GENOMIC DNA]</scope>
    <source>
        <strain evidence="8 9">Zn</strain>
    </source>
</reference>
<dbReference type="HOGENOM" id="CLU_010564_0_1_1"/>
<feature type="compositionally biased region" description="Basic and acidic residues" evidence="5">
    <location>
        <begin position="616"/>
        <end position="640"/>
    </location>
</feature>
<dbReference type="InParanoid" id="A0A0C3HBE3"/>
<feature type="compositionally biased region" description="Acidic residues" evidence="5">
    <location>
        <begin position="117"/>
        <end position="136"/>
    </location>
</feature>
<feature type="region of interest" description="Disordered" evidence="5">
    <location>
        <begin position="1"/>
        <end position="22"/>
    </location>
</feature>
<dbReference type="GO" id="GO:0003723">
    <property type="term" value="F:RNA binding"/>
    <property type="evidence" value="ECO:0007669"/>
    <property type="project" value="EnsemblFungi"/>
</dbReference>
<evidence type="ECO:0000313" key="9">
    <source>
        <dbReference type="Proteomes" id="UP000054321"/>
    </source>
</evidence>
<feature type="compositionally biased region" description="Acidic residues" evidence="5">
    <location>
        <begin position="86"/>
        <end position="96"/>
    </location>
</feature>
<dbReference type="Proteomes" id="UP000054321">
    <property type="component" value="Unassembled WGS sequence"/>
</dbReference>
<dbReference type="InterPro" id="IPR056750">
    <property type="entry name" value="RRM_ESF1"/>
</dbReference>
<dbReference type="PANTHER" id="PTHR12202:SF0">
    <property type="entry name" value="ESF1 HOMOLOG"/>
    <property type="match status" value="1"/>
</dbReference>
<dbReference type="PANTHER" id="PTHR12202">
    <property type="entry name" value="ESF1 HOMOLOG"/>
    <property type="match status" value="1"/>
</dbReference>
<protein>
    <submittedName>
        <fullName evidence="8">Uncharacterized protein</fullName>
    </submittedName>
</protein>
<feature type="region of interest" description="Disordered" evidence="5">
    <location>
        <begin position="616"/>
        <end position="656"/>
    </location>
</feature>
<keyword evidence="9" id="KW-1185">Reference proteome</keyword>
<dbReference type="FunCoup" id="A0A0C3HBE3">
    <property type="interactions" value="1101"/>
</dbReference>
<feature type="compositionally biased region" description="Basic and acidic residues" evidence="5">
    <location>
        <begin position="446"/>
        <end position="464"/>
    </location>
</feature>
<feature type="compositionally biased region" description="Basic and acidic residues" evidence="5">
    <location>
        <begin position="235"/>
        <end position="253"/>
    </location>
</feature>
<feature type="compositionally biased region" description="Acidic residues" evidence="5">
    <location>
        <begin position="222"/>
        <end position="234"/>
    </location>
</feature>
<dbReference type="Pfam" id="PF08159">
    <property type="entry name" value="NUC153"/>
    <property type="match status" value="1"/>
</dbReference>
<comment type="subcellular location">
    <subcellularLocation>
        <location evidence="1">Nucleus</location>
        <location evidence="1">Nucleolus</location>
    </subcellularLocation>
</comment>
<dbReference type="STRING" id="913774.A0A0C3HBE3"/>
<name>A0A0C3HBE3_OIDMZ</name>
<evidence type="ECO:0000256" key="3">
    <source>
        <dbReference type="ARBA" id="ARBA00023054"/>
    </source>
</evidence>
<organism evidence="8 9">
    <name type="scientific">Oidiodendron maius (strain Zn)</name>
    <dbReference type="NCBI Taxonomy" id="913774"/>
    <lineage>
        <taxon>Eukaryota</taxon>
        <taxon>Fungi</taxon>
        <taxon>Dikarya</taxon>
        <taxon>Ascomycota</taxon>
        <taxon>Pezizomycotina</taxon>
        <taxon>Leotiomycetes</taxon>
        <taxon>Leotiomycetes incertae sedis</taxon>
        <taxon>Myxotrichaceae</taxon>
        <taxon>Oidiodendron</taxon>
    </lineage>
</organism>
<evidence type="ECO:0000259" key="6">
    <source>
        <dbReference type="Pfam" id="PF08159"/>
    </source>
</evidence>